<comment type="catalytic activity">
    <reaction evidence="11">
        <text>hydrogencarbonate + H(+) = CO2 + H2O</text>
        <dbReference type="Rhea" id="RHEA:10748"/>
        <dbReference type="ChEBI" id="CHEBI:15377"/>
        <dbReference type="ChEBI" id="CHEBI:15378"/>
        <dbReference type="ChEBI" id="CHEBI:16526"/>
        <dbReference type="ChEBI" id="CHEBI:17544"/>
        <dbReference type="EC" id="4.2.1.1"/>
    </reaction>
</comment>
<feature type="binding site" evidence="12">
    <location>
        <position position="384"/>
    </location>
    <ligand>
        <name>Zn(2+)</name>
        <dbReference type="ChEBI" id="CHEBI:29105"/>
    </ligand>
</feature>
<proteinExistence type="inferred from homology"/>
<dbReference type="SMART" id="SM00947">
    <property type="entry name" value="Pro_CA"/>
    <property type="match status" value="1"/>
</dbReference>
<evidence type="ECO:0000256" key="13">
    <source>
        <dbReference type="SAM" id="MobiDB-lite"/>
    </source>
</evidence>
<evidence type="ECO:0000259" key="14">
    <source>
        <dbReference type="PROSITE" id="PS50888"/>
    </source>
</evidence>
<dbReference type="GO" id="GO:0004089">
    <property type="term" value="F:carbonate dehydratase activity"/>
    <property type="evidence" value="ECO:0007669"/>
    <property type="project" value="UniProtKB-EC"/>
</dbReference>
<comment type="function">
    <text evidence="1">Reversible hydration of carbon dioxide.</text>
</comment>
<dbReference type="InterPro" id="IPR036638">
    <property type="entry name" value="HLH_DNA-bd_sf"/>
</dbReference>
<protein>
    <recommendedName>
        <fullName evidence="4">carbonic anhydrase</fullName>
        <ecNumber evidence="4">4.2.1.1</ecNumber>
    </recommendedName>
</protein>
<evidence type="ECO:0000256" key="8">
    <source>
        <dbReference type="ARBA" id="ARBA00023163"/>
    </source>
</evidence>
<dbReference type="SMART" id="SM00353">
    <property type="entry name" value="HLH"/>
    <property type="match status" value="1"/>
</dbReference>
<keyword evidence="16" id="KW-1185">Reference proteome</keyword>
<evidence type="ECO:0000256" key="12">
    <source>
        <dbReference type="PIRSR" id="PIRSR601765-1"/>
    </source>
</evidence>
<evidence type="ECO:0000256" key="2">
    <source>
        <dbReference type="ARBA" id="ARBA00004123"/>
    </source>
</evidence>
<dbReference type="Gene3D" id="3.40.1050.10">
    <property type="entry name" value="Carbonic anhydrase"/>
    <property type="match status" value="1"/>
</dbReference>
<dbReference type="InterPro" id="IPR011598">
    <property type="entry name" value="bHLH_dom"/>
</dbReference>
<reference evidence="15 16" key="1">
    <citation type="journal article" date="2020" name="Nat. Commun.">
        <title>Genome of Tripterygium wilfordii and identification of cytochrome P450 involved in triptolide biosynthesis.</title>
        <authorList>
            <person name="Tu L."/>
            <person name="Su P."/>
            <person name="Zhang Z."/>
            <person name="Gao L."/>
            <person name="Wang J."/>
            <person name="Hu T."/>
            <person name="Zhou J."/>
            <person name="Zhang Y."/>
            <person name="Zhao Y."/>
            <person name="Liu Y."/>
            <person name="Song Y."/>
            <person name="Tong Y."/>
            <person name="Lu Y."/>
            <person name="Yang J."/>
            <person name="Xu C."/>
            <person name="Jia M."/>
            <person name="Peters R.J."/>
            <person name="Huang L."/>
            <person name="Gao W."/>
        </authorList>
    </citation>
    <scope>NUCLEOTIDE SEQUENCE [LARGE SCALE GENOMIC DNA]</scope>
    <source>
        <strain evidence="16">cv. XIE 37</strain>
        <tissue evidence="15">Leaf</tissue>
    </source>
</reference>
<dbReference type="GO" id="GO:0005634">
    <property type="term" value="C:nucleus"/>
    <property type="evidence" value="ECO:0007669"/>
    <property type="project" value="UniProtKB-SubCell"/>
</dbReference>
<dbReference type="GO" id="GO:0008270">
    <property type="term" value="F:zinc ion binding"/>
    <property type="evidence" value="ECO:0007669"/>
    <property type="project" value="InterPro"/>
</dbReference>
<dbReference type="PANTHER" id="PTHR11002:SF19">
    <property type="entry name" value="BETA CARBONIC ANHYDRASE 6, MITOCHONDRIAL"/>
    <property type="match status" value="1"/>
</dbReference>
<dbReference type="SUPFAM" id="SSF53056">
    <property type="entry name" value="beta-carbonic anhydrase, cab"/>
    <property type="match status" value="1"/>
</dbReference>
<feature type="binding site" evidence="12">
    <location>
        <position position="387"/>
    </location>
    <ligand>
        <name>Zn(2+)</name>
        <dbReference type="ChEBI" id="CHEBI:29105"/>
    </ligand>
</feature>
<comment type="subcellular location">
    <subcellularLocation>
        <location evidence="2">Nucleus</location>
    </subcellularLocation>
</comment>
<dbReference type="CDD" id="cd00884">
    <property type="entry name" value="beta_CA_cladeB"/>
    <property type="match status" value="1"/>
</dbReference>
<dbReference type="FunFam" id="3.40.1050.10:FF:000003">
    <property type="entry name" value="Carbonic anhydrase"/>
    <property type="match status" value="1"/>
</dbReference>
<keyword evidence="9" id="KW-0456">Lyase</keyword>
<evidence type="ECO:0000256" key="1">
    <source>
        <dbReference type="ARBA" id="ARBA00002904"/>
    </source>
</evidence>
<evidence type="ECO:0000256" key="3">
    <source>
        <dbReference type="ARBA" id="ARBA00006217"/>
    </source>
</evidence>
<dbReference type="PANTHER" id="PTHR11002">
    <property type="entry name" value="CARBONIC ANHYDRASE"/>
    <property type="match status" value="1"/>
</dbReference>
<keyword evidence="12" id="KW-0479">Metal-binding</keyword>
<dbReference type="Pfam" id="PF00484">
    <property type="entry name" value="Pro_CA"/>
    <property type="match status" value="1"/>
</dbReference>
<dbReference type="GO" id="GO:0046983">
    <property type="term" value="F:protein dimerization activity"/>
    <property type="evidence" value="ECO:0007669"/>
    <property type="project" value="InterPro"/>
</dbReference>
<comment type="cofactor">
    <cofactor evidence="12">
        <name>Zn(2+)</name>
        <dbReference type="ChEBI" id="CHEBI:29105"/>
    </cofactor>
    <text evidence="12">Binds 1 zinc ion per subunit.</text>
</comment>
<dbReference type="PROSITE" id="PS00704">
    <property type="entry name" value="PROK_CO2_ANHYDRASE_1"/>
    <property type="match status" value="1"/>
</dbReference>
<feature type="domain" description="BHLH" evidence="14">
    <location>
        <begin position="19"/>
        <end position="68"/>
    </location>
</feature>
<keyword evidence="6 12" id="KW-0862">Zinc</keyword>
<dbReference type="Proteomes" id="UP000593562">
    <property type="component" value="Unassembled WGS sequence"/>
</dbReference>
<dbReference type="InParanoid" id="A0A7J7D1B3"/>
<organism evidence="15 16">
    <name type="scientific">Tripterygium wilfordii</name>
    <name type="common">Thunder God vine</name>
    <dbReference type="NCBI Taxonomy" id="458696"/>
    <lineage>
        <taxon>Eukaryota</taxon>
        <taxon>Viridiplantae</taxon>
        <taxon>Streptophyta</taxon>
        <taxon>Embryophyta</taxon>
        <taxon>Tracheophyta</taxon>
        <taxon>Spermatophyta</taxon>
        <taxon>Magnoliopsida</taxon>
        <taxon>eudicotyledons</taxon>
        <taxon>Gunneridae</taxon>
        <taxon>Pentapetalae</taxon>
        <taxon>rosids</taxon>
        <taxon>fabids</taxon>
        <taxon>Celastrales</taxon>
        <taxon>Celastraceae</taxon>
        <taxon>Tripterygium</taxon>
    </lineage>
</organism>
<evidence type="ECO:0000256" key="10">
    <source>
        <dbReference type="ARBA" id="ARBA00023242"/>
    </source>
</evidence>
<dbReference type="EC" id="4.2.1.1" evidence="4"/>
<dbReference type="AlphaFoldDB" id="A0A7J7D1B3"/>
<dbReference type="Gene3D" id="4.10.280.10">
    <property type="entry name" value="Helix-loop-helix DNA-binding domain"/>
    <property type="match status" value="1"/>
</dbReference>
<gene>
    <name evidence="15" type="ORF">HS088_TW11G00221</name>
</gene>
<sequence>MIDGGESIQSSGSKPLDRRSTDSHREAERRRRQRINNHLNTLRFLLPNTTKTDKASLLAEVVNHVRELGRKAADVATRHGLVPSESDELTLSYCGCENKVIKVILCCEDRPGLNRELIQVIRSVRAKPVKTEMTTVGGRTKIVVMMQWAGGGGEEEIEALKRALKAVIDNGASSGLSGSKRARFYGSIYEGSNARATVSIMAALTPNWERSLLSGLSRPNSFNDGFLNCYTMKLVKPYGAHIGLVPSLRKSSGLRLEVPRNSLRITYQLTTPQVQNVGKTDFREDFFEQMKQRFLNFKKHKYLAELDHFRTLADIQSPKFMVIACADSRVCPSNILGFQPGEAFMIRNVANLVPPLENGPSETNAAVEFAVNTLEVEHILVVGHSSCAGIQALMSMEDDVGSSFVENWVVKGKVAQAKAKADAAHLSFDHQCRHCEKVSINQSLLNLLTYPWIEERVRKEMLSLHGGYYDFQSCTFEKWTLDFNGSSTEDGSFSVKDRVFWS</sequence>
<dbReference type="Pfam" id="PF00010">
    <property type="entry name" value="HLH"/>
    <property type="match status" value="1"/>
</dbReference>
<evidence type="ECO:0000256" key="4">
    <source>
        <dbReference type="ARBA" id="ARBA00012925"/>
    </source>
</evidence>
<keyword evidence="10" id="KW-0539">Nucleus</keyword>
<dbReference type="InterPro" id="IPR015892">
    <property type="entry name" value="Carbonic_anhydrase_CS"/>
</dbReference>
<comment type="caution">
    <text evidence="15">The sequence shown here is derived from an EMBL/GenBank/DDBJ whole genome shotgun (WGS) entry which is preliminary data.</text>
</comment>
<evidence type="ECO:0000256" key="11">
    <source>
        <dbReference type="ARBA" id="ARBA00048348"/>
    </source>
</evidence>
<evidence type="ECO:0000256" key="9">
    <source>
        <dbReference type="ARBA" id="ARBA00023239"/>
    </source>
</evidence>
<evidence type="ECO:0000313" key="15">
    <source>
        <dbReference type="EMBL" id="KAF5740155.1"/>
    </source>
</evidence>
<evidence type="ECO:0000313" key="16">
    <source>
        <dbReference type="Proteomes" id="UP000593562"/>
    </source>
</evidence>
<dbReference type="EMBL" id="JAAARO010000011">
    <property type="protein sequence ID" value="KAF5740155.1"/>
    <property type="molecule type" value="Genomic_DNA"/>
</dbReference>
<comment type="similarity">
    <text evidence="3">Belongs to the beta-class carbonic anhydrase family.</text>
</comment>
<evidence type="ECO:0000256" key="6">
    <source>
        <dbReference type="ARBA" id="ARBA00022833"/>
    </source>
</evidence>
<dbReference type="InterPro" id="IPR045066">
    <property type="entry name" value="Beta_CA_cladeB"/>
</dbReference>
<feature type="region of interest" description="Disordered" evidence="13">
    <location>
        <begin position="1"/>
        <end position="33"/>
    </location>
</feature>
<dbReference type="InterPro" id="IPR001765">
    <property type="entry name" value="Carbonic_anhydrase"/>
</dbReference>
<feature type="compositionally biased region" description="Basic and acidic residues" evidence="13">
    <location>
        <begin position="15"/>
        <end position="29"/>
    </location>
</feature>
<evidence type="ECO:0000256" key="5">
    <source>
        <dbReference type="ARBA" id="ARBA00022799"/>
    </source>
</evidence>
<feature type="binding site" evidence="12">
    <location>
        <position position="327"/>
    </location>
    <ligand>
        <name>Zn(2+)</name>
        <dbReference type="ChEBI" id="CHEBI:29105"/>
    </ligand>
</feature>
<keyword evidence="5" id="KW-0702">S-nitrosylation</keyword>
<keyword evidence="7" id="KW-0805">Transcription regulation</keyword>
<accession>A0A7J7D1B3</accession>
<evidence type="ECO:0000256" key="7">
    <source>
        <dbReference type="ARBA" id="ARBA00023015"/>
    </source>
</evidence>
<dbReference type="PROSITE" id="PS50888">
    <property type="entry name" value="BHLH"/>
    <property type="match status" value="1"/>
</dbReference>
<dbReference type="InterPro" id="IPR036874">
    <property type="entry name" value="Carbonic_anhydrase_sf"/>
</dbReference>
<feature type="binding site" evidence="12">
    <location>
        <position position="325"/>
    </location>
    <ligand>
        <name>Zn(2+)</name>
        <dbReference type="ChEBI" id="CHEBI:29105"/>
    </ligand>
</feature>
<keyword evidence="8" id="KW-0804">Transcription</keyword>
<dbReference type="GO" id="GO:0015976">
    <property type="term" value="P:carbon utilization"/>
    <property type="evidence" value="ECO:0007669"/>
    <property type="project" value="InterPro"/>
</dbReference>
<dbReference type="SUPFAM" id="SSF47459">
    <property type="entry name" value="HLH, helix-loop-helix DNA-binding domain"/>
    <property type="match status" value="1"/>
</dbReference>
<name>A0A7J7D1B3_TRIWF</name>